<name>A0A849VFM3_9GAMM</name>
<evidence type="ECO:0000256" key="3">
    <source>
        <dbReference type="RuleBase" id="RU000363"/>
    </source>
</evidence>
<reference evidence="5 6" key="1">
    <citation type="submission" date="2020-04" db="EMBL/GenBank/DDBJ databases">
        <title>Pseudoalteromonas caenipelagi sp. nov., isolated from a tidal flat.</title>
        <authorList>
            <person name="Park S."/>
            <person name="Yoon J.-H."/>
        </authorList>
    </citation>
    <scope>NUCLEOTIDE SEQUENCE [LARGE SCALE GENOMIC DNA]</scope>
    <source>
        <strain evidence="5 6">JBTF-M23</strain>
    </source>
</reference>
<dbReference type="NCBIfam" id="NF006565">
    <property type="entry name" value="PRK09072.1"/>
    <property type="match status" value="1"/>
</dbReference>
<keyword evidence="6" id="KW-1185">Reference proteome</keyword>
<dbReference type="RefSeq" id="WP_171625585.1">
    <property type="nucleotide sequence ID" value="NZ_JABBPG010000002.1"/>
</dbReference>
<keyword evidence="2" id="KW-0560">Oxidoreductase</keyword>
<sequence length="267" mass="28965">MGKQGLAVITGASGGIGAAIATQLSQAGWRCLLLGRDENKLQLLQRTLGGEHQYLALDLTLPGSVQRVMMHAASLGGAALLVNCAGCNEMRSFQSEQLEQIQRQMTVNLVVPMLLTHHLLPQLSSVKGTVVNVGSAFGYIGYPYQSVYCASKFGLRGFSEALSRELDGQVAVKYLAPRATDTSINSEDVRALNTALGNKMDTPEEVAHSFMRLLNSKKRRLVVGFPEKLFARVNGLLPELVDNAIIKQLKTIKNYISCQLNTKESSS</sequence>
<dbReference type="InterPro" id="IPR020904">
    <property type="entry name" value="Sc_DH/Rdtase_CS"/>
</dbReference>
<evidence type="ECO:0000259" key="4">
    <source>
        <dbReference type="SMART" id="SM00822"/>
    </source>
</evidence>
<accession>A0A849VFM3</accession>
<dbReference type="InterPro" id="IPR057326">
    <property type="entry name" value="KR_dom"/>
</dbReference>
<protein>
    <submittedName>
        <fullName evidence="5">SDR family oxidoreductase</fullName>
    </submittedName>
</protein>
<dbReference type="Gene3D" id="3.40.50.720">
    <property type="entry name" value="NAD(P)-binding Rossmann-like Domain"/>
    <property type="match status" value="1"/>
</dbReference>
<dbReference type="PANTHER" id="PTHR44196:SF1">
    <property type="entry name" value="DEHYDROGENASE_REDUCTASE SDR FAMILY MEMBER 7B"/>
    <property type="match status" value="1"/>
</dbReference>
<dbReference type="GO" id="GO:0016491">
    <property type="term" value="F:oxidoreductase activity"/>
    <property type="evidence" value="ECO:0007669"/>
    <property type="project" value="UniProtKB-KW"/>
</dbReference>
<dbReference type="PANTHER" id="PTHR44196">
    <property type="entry name" value="DEHYDROGENASE/REDUCTASE SDR FAMILY MEMBER 7B"/>
    <property type="match status" value="1"/>
</dbReference>
<evidence type="ECO:0000313" key="6">
    <source>
        <dbReference type="Proteomes" id="UP000586305"/>
    </source>
</evidence>
<dbReference type="Proteomes" id="UP000586305">
    <property type="component" value="Unassembled WGS sequence"/>
</dbReference>
<gene>
    <name evidence="5" type="ORF">HG263_08230</name>
</gene>
<dbReference type="InterPro" id="IPR036291">
    <property type="entry name" value="NAD(P)-bd_dom_sf"/>
</dbReference>
<dbReference type="Pfam" id="PF00106">
    <property type="entry name" value="adh_short"/>
    <property type="match status" value="1"/>
</dbReference>
<evidence type="ECO:0000313" key="5">
    <source>
        <dbReference type="EMBL" id="NOU50527.1"/>
    </source>
</evidence>
<comment type="similarity">
    <text evidence="1 3">Belongs to the short-chain dehydrogenases/reductases (SDR) family.</text>
</comment>
<dbReference type="AlphaFoldDB" id="A0A849VFM3"/>
<dbReference type="InterPro" id="IPR002347">
    <property type="entry name" value="SDR_fam"/>
</dbReference>
<organism evidence="5 6">
    <name type="scientific">Pseudoalteromonas caenipelagi</name>
    <dbReference type="NCBI Taxonomy" id="2726988"/>
    <lineage>
        <taxon>Bacteria</taxon>
        <taxon>Pseudomonadati</taxon>
        <taxon>Pseudomonadota</taxon>
        <taxon>Gammaproteobacteria</taxon>
        <taxon>Alteromonadales</taxon>
        <taxon>Pseudoalteromonadaceae</taxon>
        <taxon>Pseudoalteromonas</taxon>
    </lineage>
</organism>
<dbReference type="PROSITE" id="PS00061">
    <property type="entry name" value="ADH_SHORT"/>
    <property type="match status" value="1"/>
</dbReference>
<proteinExistence type="inferred from homology"/>
<feature type="domain" description="Ketoreductase" evidence="4">
    <location>
        <begin position="5"/>
        <end position="182"/>
    </location>
</feature>
<evidence type="ECO:0000256" key="1">
    <source>
        <dbReference type="ARBA" id="ARBA00006484"/>
    </source>
</evidence>
<comment type="caution">
    <text evidence="5">The sequence shown here is derived from an EMBL/GenBank/DDBJ whole genome shotgun (WGS) entry which is preliminary data.</text>
</comment>
<evidence type="ECO:0000256" key="2">
    <source>
        <dbReference type="ARBA" id="ARBA00023002"/>
    </source>
</evidence>
<dbReference type="PRINTS" id="PR00081">
    <property type="entry name" value="GDHRDH"/>
</dbReference>
<dbReference type="SUPFAM" id="SSF51735">
    <property type="entry name" value="NAD(P)-binding Rossmann-fold domains"/>
    <property type="match status" value="1"/>
</dbReference>
<dbReference type="PRINTS" id="PR00080">
    <property type="entry name" value="SDRFAMILY"/>
</dbReference>
<dbReference type="EMBL" id="JABBPG010000002">
    <property type="protein sequence ID" value="NOU50527.1"/>
    <property type="molecule type" value="Genomic_DNA"/>
</dbReference>
<dbReference type="SMART" id="SM00822">
    <property type="entry name" value="PKS_KR"/>
    <property type="match status" value="1"/>
</dbReference>
<dbReference type="CDD" id="cd05233">
    <property type="entry name" value="SDR_c"/>
    <property type="match status" value="1"/>
</dbReference>
<dbReference type="GO" id="GO:0016020">
    <property type="term" value="C:membrane"/>
    <property type="evidence" value="ECO:0007669"/>
    <property type="project" value="TreeGrafter"/>
</dbReference>